<dbReference type="PANTHER" id="PTHR48041:SF32">
    <property type="entry name" value="PROTEIN WHITE-LIKE PROTEIN"/>
    <property type="match status" value="1"/>
</dbReference>
<dbReference type="SMART" id="SM00382">
    <property type="entry name" value="AAA"/>
    <property type="match status" value="1"/>
</dbReference>
<feature type="transmembrane region" description="Helical" evidence="9">
    <location>
        <begin position="389"/>
        <end position="412"/>
    </location>
</feature>
<evidence type="ECO:0000259" key="10">
    <source>
        <dbReference type="PROSITE" id="PS50893"/>
    </source>
</evidence>
<dbReference type="GO" id="GO:0005524">
    <property type="term" value="F:ATP binding"/>
    <property type="evidence" value="ECO:0007669"/>
    <property type="project" value="UniProtKB-KW"/>
</dbReference>
<dbReference type="PROSITE" id="PS00211">
    <property type="entry name" value="ABC_TRANSPORTER_1"/>
    <property type="match status" value="1"/>
</dbReference>
<evidence type="ECO:0000256" key="1">
    <source>
        <dbReference type="ARBA" id="ARBA00004141"/>
    </source>
</evidence>
<protein>
    <submittedName>
        <fullName evidence="11">ATP-binding cassette sub-family G member 4</fullName>
    </submittedName>
</protein>
<feature type="transmembrane region" description="Helical" evidence="9">
    <location>
        <begin position="471"/>
        <end position="492"/>
    </location>
</feature>
<comment type="subcellular location">
    <subcellularLocation>
        <location evidence="1">Membrane</location>
        <topology evidence="1">Multi-pass membrane protein</topology>
    </subcellularLocation>
</comment>
<dbReference type="Pfam" id="PF19055">
    <property type="entry name" value="ABC2_membrane_7"/>
    <property type="match status" value="1"/>
</dbReference>
<dbReference type="FunFam" id="3.40.50.300:FF:001077">
    <property type="entry name" value="Uncharacterized protein, isoform A"/>
    <property type="match status" value="1"/>
</dbReference>
<organism evidence="11">
    <name type="scientific">Lygus hesperus</name>
    <name type="common">Western plant bug</name>
    <dbReference type="NCBI Taxonomy" id="30085"/>
    <lineage>
        <taxon>Eukaryota</taxon>
        <taxon>Metazoa</taxon>
        <taxon>Ecdysozoa</taxon>
        <taxon>Arthropoda</taxon>
        <taxon>Hexapoda</taxon>
        <taxon>Insecta</taxon>
        <taxon>Pterygota</taxon>
        <taxon>Neoptera</taxon>
        <taxon>Paraneoptera</taxon>
        <taxon>Hemiptera</taxon>
        <taxon>Heteroptera</taxon>
        <taxon>Panheteroptera</taxon>
        <taxon>Cimicomorpha</taxon>
        <taxon>Miridae</taxon>
        <taxon>Mirini</taxon>
        <taxon>Lygus</taxon>
    </lineage>
</organism>
<accession>A0A146LRN2</accession>
<feature type="transmembrane region" description="Helical" evidence="9">
    <location>
        <begin position="582"/>
        <end position="604"/>
    </location>
</feature>
<evidence type="ECO:0000313" key="11">
    <source>
        <dbReference type="EMBL" id="JAQ09080.1"/>
    </source>
</evidence>
<evidence type="ECO:0000256" key="2">
    <source>
        <dbReference type="ARBA" id="ARBA00005814"/>
    </source>
</evidence>
<dbReference type="GO" id="GO:0005886">
    <property type="term" value="C:plasma membrane"/>
    <property type="evidence" value="ECO:0007669"/>
    <property type="project" value="TreeGrafter"/>
</dbReference>
<feature type="transmembrane region" description="Helical" evidence="9">
    <location>
        <begin position="358"/>
        <end position="377"/>
    </location>
</feature>
<dbReference type="CDD" id="cd03213">
    <property type="entry name" value="ABCG_EPDR"/>
    <property type="match status" value="1"/>
</dbReference>
<proteinExistence type="inferred from homology"/>
<evidence type="ECO:0000256" key="8">
    <source>
        <dbReference type="ARBA" id="ARBA00023136"/>
    </source>
</evidence>
<name>A0A146LRN2_LYGHE</name>
<gene>
    <name evidence="11" type="primary">ABCG4_1</name>
    <name evidence="11" type="ORF">g.59187</name>
</gene>
<comment type="similarity">
    <text evidence="2">Belongs to the ABC transporter superfamily. ABCG family. Eye pigment precursor importer (TC 3.A.1.204) subfamily.</text>
</comment>
<reference evidence="11" key="1">
    <citation type="journal article" date="2016" name="Gigascience">
        <title>De novo construction of an expanded transcriptome assembly for the western tarnished plant bug, Lygus hesperus.</title>
        <authorList>
            <person name="Tassone E.E."/>
            <person name="Geib S.M."/>
            <person name="Hall B."/>
            <person name="Fabrick J.A."/>
            <person name="Brent C.S."/>
            <person name="Hull J.J."/>
        </authorList>
    </citation>
    <scope>NUCLEOTIDE SEQUENCE</scope>
</reference>
<evidence type="ECO:0000256" key="5">
    <source>
        <dbReference type="ARBA" id="ARBA00022741"/>
    </source>
</evidence>
<dbReference type="SUPFAM" id="SSF52540">
    <property type="entry name" value="P-loop containing nucleoside triphosphate hydrolases"/>
    <property type="match status" value="1"/>
</dbReference>
<dbReference type="Gene3D" id="3.40.50.300">
    <property type="entry name" value="P-loop containing nucleotide triphosphate hydrolases"/>
    <property type="match status" value="1"/>
</dbReference>
<dbReference type="AlphaFoldDB" id="A0A146LRN2"/>
<dbReference type="InterPro" id="IPR043926">
    <property type="entry name" value="ABCG_dom"/>
</dbReference>
<keyword evidence="3" id="KW-0813">Transport</keyword>
<dbReference type="InterPro" id="IPR013525">
    <property type="entry name" value="ABC2_TM"/>
</dbReference>
<feature type="transmembrane region" description="Helical" evidence="9">
    <location>
        <begin position="498"/>
        <end position="518"/>
    </location>
</feature>
<evidence type="ECO:0000256" key="9">
    <source>
        <dbReference type="SAM" id="Phobius"/>
    </source>
</evidence>
<dbReference type="InterPro" id="IPR050352">
    <property type="entry name" value="ABCG_transporters"/>
</dbReference>
<sequence length="612" mass="68455">MFYEQDQRTLMLPLPRSPSVDIQFTDVTFTVSSGTFRKESKKILKGTSGLFRSGELTAIMGPSGAGKSSLLNILTGFHVAGMGGQIKFNGEVVKPGQRSHRKMSCYIMQDDYLNPHFTVAEIMKMAAHLKLGDGLPGKAKDFVHARRMKVEEILDSLGLTHTKDTKCCRLSGGQKKRLCIALELLDNPPIVFLDEPTTGLDSSSTVQLVTVLKGLARCGRTIVCTIHQPSASIFELFDHTYMLSKGECCYQGSSKNVVPFLQTIGLTCPKYHNPADFVLDVLNGDFGNFDDAMKLASKDPTWRIPPTPLDNADEKPPTVADENAKTMVLLSCPSELTRFWILYKRNLVQLHRDWTSTYLKMMLHLVTGIVTGCLFINAGQDGSKSLSNLGYLMAVVVYQSFTSVMPAVLKIPGEIDVLRKEQFNNWYKLRTFYLAFLSSRLPAELFTSMFFVIVSYYLSGQVLEIERFSKFVLISNLVVLISECIGITLGAITNPVTGTFWGSVLLAVLILLGGYLAILTHMPRVLYYVSYANFMRYSFQGLVYTAYGDHRAILPCPDEEFYCHLRYPQKLLSEIGMTDVNFWNDATCLSGMTLLIAFFSYYSLCQNIKSRT</sequence>
<feature type="transmembrane region" description="Helical" evidence="9">
    <location>
        <begin position="432"/>
        <end position="459"/>
    </location>
</feature>
<feature type="domain" description="ABC transporter" evidence="10">
    <location>
        <begin position="22"/>
        <end position="270"/>
    </location>
</feature>
<evidence type="ECO:0000256" key="7">
    <source>
        <dbReference type="ARBA" id="ARBA00022989"/>
    </source>
</evidence>
<dbReference type="Pfam" id="PF01061">
    <property type="entry name" value="ABC2_membrane"/>
    <property type="match status" value="1"/>
</dbReference>
<dbReference type="InterPro" id="IPR003439">
    <property type="entry name" value="ABC_transporter-like_ATP-bd"/>
</dbReference>
<dbReference type="PROSITE" id="PS50893">
    <property type="entry name" value="ABC_TRANSPORTER_2"/>
    <property type="match status" value="1"/>
</dbReference>
<keyword evidence="5" id="KW-0547">Nucleotide-binding</keyword>
<keyword evidence="4 9" id="KW-0812">Transmembrane</keyword>
<feature type="transmembrane region" description="Helical" evidence="9">
    <location>
        <begin position="525"/>
        <end position="547"/>
    </location>
</feature>
<evidence type="ECO:0000256" key="3">
    <source>
        <dbReference type="ARBA" id="ARBA00022448"/>
    </source>
</evidence>
<keyword evidence="8 9" id="KW-0472">Membrane</keyword>
<dbReference type="EMBL" id="GDHC01009549">
    <property type="protein sequence ID" value="JAQ09080.1"/>
    <property type="molecule type" value="Transcribed_RNA"/>
</dbReference>
<evidence type="ECO:0000256" key="4">
    <source>
        <dbReference type="ARBA" id="ARBA00022692"/>
    </source>
</evidence>
<dbReference type="GO" id="GO:0140359">
    <property type="term" value="F:ABC-type transporter activity"/>
    <property type="evidence" value="ECO:0007669"/>
    <property type="project" value="InterPro"/>
</dbReference>
<dbReference type="PANTHER" id="PTHR48041">
    <property type="entry name" value="ABC TRANSPORTER G FAMILY MEMBER 28"/>
    <property type="match status" value="1"/>
</dbReference>
<keyword evidence="6 11" id="KW-0067">ATP-binding</keyword>
<evidence type="ECO:0000256" key="6">
    <source>
        <dbReference type="ARBA" id="ARBA00022840"/>
    </source>
</evidence>
<dbReference type="InterPro" id="IPR027417">
    <property type="entry name" value="P-loop_NTPase"/>
</dbReference>
<dbReference type="InterPro" id="IPR017871">
    <property type="entry name" value="ABC_transporter-like_CS"/>
</dbReference>
<dbReference type="InterPro" id="IPR003593">
    <property type="entry name" value="AAA+_ATPase"/>
</dbReference>
<dbReference type="GO" id="GO:0016887">
    <property type="term" value="F:ATP hydrolysis activity"/>
    <property type="evidence" value="ECO:0007669"/>
    <property type="project" value="InterPro"/>
</dbReference>
<keyword evidence="7 9" id="KW-1133">Transmembrane helix</keyword>
<dbReference type="Pfam" id="PF00005">
    <property type="entry name" value="ABC_tran"/>
    <property type="match status" value="1"/>
</dbReference>